<reference evidence="3 4" key="1">
    <citation type="submission" date="2016-01" db="EMBL/GenBank/DDBJ databases">
        <authorList>
            <person name="Mitreva M."/>
            <person name="Pepin K.H."/>
            <person name="Mihindukulasuriya K.A."/>
            <person name="Fulton R."/>
            <person name="Fronick C."/>
            <person name="O'Laughlin M."/>
            <person name="Miner T."/>
            <person name="Herter B."/>
            <person name="Rosa B.A."/>
            <person name="Cordes M."/>
            <person name="Tomlinson C."/>
            <person name="Wollam A."/>
            <person name="Palsikar V.B."/>
            <person name="Mardis E.R."/>
            <person name="Wilson R.K."/>
        </authorList>
    </citation>
    <scope>NUCLEOTIDE SEQUENCE [LARGE SCALE GENOMIC DNA]</scope>
    <source>
        <strain evidence="3 4">DNF00696</strain>
    </source>
</reference>
<evidence type="ECO:0000313" key="4">
    <source>
        <dbReference type="Proteomes" id="UP000070572"/>
    </source>
</evidence>
<feature type="compositionally biased region" description="Basic and acidic residues" evidence="2">
    <location>
        <begin position="10"/>
        <end position="21"/>
    </location>
</feature>
<dbReference type="Proteomes" id="UP000070572">
    <property type="component" value="Unassembled WGS sequence"/>
</dbReference>
<comment type="caution">
    <text evidence="3">The sequence shown here is derived from an EMBL/GenBank/DDBJ whole genome shotgun (WGS) entry which is preliminary data.</text>
</comment>
<evidence type="ECO:0000256" key="2">
    <source>
        <dbReference type="SAM" id="MobiDB-lite"/>
    </source>
</evidence>
<organism evidence="3 4">
    <name type="scientific">Varibaculum cambriense</name>
    <dbReference type="NCBI Taxonomy" id="184870"/>
    <lineage>
        <taxon>Bacteria</taxon>
        <taxon>Bacillati</taxon>
        <taxon>Actinomycetota</taxon>
        <taxon>Actinomycetes</taxon>
        <taxon>Actinomycetales</taxon>
        <taxon>Actinomycetaceae</taxon>
        <taxon>Varibaculum</taxon>
    </lineage>
</organism>
<feature type="compositionally biased region" description="Basic and acidic residues" evidence="2">
    <location>
        <begin position="166"/>
        <end position="176"/>
    </location>
</feature>
<name>A0AB34X2R0_9ACTO</name>
<dbReference type="RefSeq" id="WP_060920186.1">
    <property type="nucleotide sequence ID" value="NZ_KQ960682.1"/>
</dbReference>
<evidence type="ECO:0000256" key="1">
    <source>
        <dbReference type="SAM" id="Coils"/>
    </source>
</evidence>
<feature type="coiled-coil region" evidence="1">
    <location>
        <begin position="138"/>
        <end position="165"/>
    </location>
</feature>
<feature type="region of interest" description="Disordered" evidence="2">
    <location>
        <begin position="166"/>
        <end position="187"/>
    </location>
</feature>
<accession>A0AB34X2R0</accession>
<evidence type="ECO:0000313" key="3">
    <source>
        <dbReference type="EMBL" id="KXB81273.1"/>
    </source>
</evidence>
<protein>
    <submittedName>
        <fullName evidence="3">Uncharacterized protein</fullName>
    </submittedName>
</protein>
<dbReference type="AlphaFoldDB" id="A0AB34X2R0"/>
<dbReference type="EMBL" id="LSDN01000011">
    <property type="protein sequence ID" value="KXB81273.1"/>
    <property type="molecule type" value="Genomic_DNA"/>
</dbReference>
<proteinExistence type="predicted"/>
<gene>
    <name evidence="3" type="ORF">HMPREF1862_00545</name>
</gene>
<feature type="region of interest" description="Disordered" evidence="2">
    <location>
        <begin position="1"/>
        <end position="23"/>
    </location>
</feature>
<keyword evidence="1" id="KW-0175">Coiled coil</keyword>
<sequence>MSKVSGKAAAAREKARQKDGKFGVQPKLEAGIKLEDMSDKDLNAYTRDMKRWADGQMAFKEILESELTRPVYKDMPRDELVAELKEEIETTARFDGFLNANPEMEKVSNREEMVQLASAYEKVGSDASRSIYLYQSASDGLKKQLADSQAEVARLNEHIARYEKGERGGRRIERSQHPRFGGGYGGRRKGMGARSAFWSAYGVVRMTMWVQRLVARMFRR</sequence>